<dbReference type="AlphaFoldDB" id="A0AAP5H3H3"/>
<keyword evidence="1" id="KW-0347">Helicase</keyword>
<organism evidence="1 2">
    <name type="scientific">Paenibacillus amylolyticus</name>
    <dbReference type="NCBI Taxonomy" id="1451"/>
    <lineage>
        <taxon>Bacteria</taxon>
        <taxon>Bacillati</taxon>
        <taxon>Bacillota</taxon>
        <taxon>Bacilli</taxon>
        <taxon>Bacillales</taxon>
        <taxon>Paenibacillaceae</taxon>
        <taxon>Paenibacillus</taxon>
    </lineage>
</organism>
<keyword evidence="1" id="KW-0378">Hydrolase</keyword>
<dbReference type="GO" id="GO:0004386">
    <property type="term" value="F:helicase activity"/>
    <property type="evidence" value="ECO:0007669"/>
    <property type="project" value="UniProtKB-KW"/>
</dbReference>
<keyword evidence="1" id="KW-0547">Nucleotide-binding</keyword>
<reference evidence="1" key="1">
    <citation type="submission" date="2023-07" db="EMBL/GenBank/DDBJ databases">
        <title>Sorghum-associated microbial communities from plants grown in Nebraska, USA.</title>
        <authorList>
            <person name="Schachtman D."/>
        </authorList>
    </citation>
    <scope>NUCLEOTIDE SEQUENCE</scope>
    <source>
        <strain evidence="1">BE80</strain>
    </source>
</reference>
<evidence type="ECO:0000313" key="1">
    <source>
        <dbReference type="EMBL" id="MDR6725619.1"/>
    </source>
</evidence>
<keyword evidence="1" id="KW-0067">ATP-binding</keyword>
<dbReference type="EMBL" id="JAVDTR010000012">
    <property type="protein sequence ID" value="MDR6725619.1"/>
    <property type="molecule type" value="Genomic_DNA"/>
</dbReference>
<name>A0AAP5H3H3_PAEAM</name>
<comment type="caution">
    <text evidence="1">The sequence shown here is derived from an EMBL/GenBank/DDBJ whole genome shotgun (WGS) entry which is preliminary data.</text>
</comment>
<proteinExistence type="predicted"/>
<gene>
    <name evidence="1" type="ORF">J2W91_004121</name>
</gene>
<protein>
    <submittedName>
        <fullName evidence="1">ERCC4-related helicase</fullName>
    </submittedName>
</protein>
<sequence>MKKSNIIFILVIILILGGNLFAKNLYDKKSNEDTLDNLVLDKIAGNTITSIDIAHYLENDISTKKTVTDPNEIKAIIEEFENKRVEKSSSLKEVDKEESYRLSLKTEQGTIFIIILYANDYTLLFNEISNTNKDGTYKMIDSINKDRIVEMFNP</sequence>
<accession>A0AAP5H3H3</accession>
<dbReference type="RefSeq" id="WP_310142948.1">
    <property type="nucleotide sequence ID" value="NZ_JAVDTR010000012.1"/>
</dbReference>
<evidence type="ECO:0000313" key="2">
    <source>
        <dbReference type="Proteomes" id="UP001254832"/>
    </source>
</evidence>
<dbReference type="Proteomes" id="UP001254832">
    <property type="component" value="Unassembled WGS sequence"/>
</dbReference>